<comment type="caution">
    <text evidence="3">The sequence shown here is derived from an EMBL/GenBank/DDBJ whole genome shotgun (WGS) entry which is preliminary data.</text>
</comment>
<protein>
    <submittedName>
        <fullName evidence="3">Uncharacterized protein</fullName>
    </submittedName>
</protein>
<comment type="similarity">
    <text evidence="1">Belongs to the ClpA/ClpB family. Torsin subfamily.</text>
</comment>
<reference evidence="3" key="1">
    <citation type="journal article" date="2019" name="bioRxiv">
        <title>The Genome of the Zebra Mussel, Dreissena polymorpha: A Resource for Invasive Species Research.</title>
        <authorList>
            <person name="McCartney M.A."/>
            <person name="Auch B."/>
            <person name="Kono T."/>
            <person name="Mallez S."/>
            <person name="Zhang Y."/>
            <person name="Obille A."/>
            <person name="Becker A."/>
            <person name="Abrahante J.E."/>
            <person name="Garbe J."/>
            <person name="Badalamenti J.P."/>
            <person name="Herman A."/>
            <person name="Mangelson H."/>
            <person name="Liachko I."/>
            <person name="Sullivan S."/>
            <person name="Sone E.D."/>
            <person name="Koren S."/>
            <person name="Silverstein K.A.T."/>
            <person name="Beckman K.B."/>
            <person name="Gohl D.M."/>
        </authorList>
    </citation>
    <scope>NUCLEOTIDE SEQUENCE</scope>
    <source>
        <strain evidence="3">Duluth1</strain>
        <tissue evidence="3">Whole animal</tissue>
    </source>
</reference>
<dbReference type="Pfam" id="PF06309">
    <property type="entry name" value="Torsin"/>
    <property type="match status" value="1"/>
</dbReference>
<feature type="region of interest" description="Disordered" evidence="2">
    <location>
        <begin position="108"/>
        <end position="221"/>
    </location>
</feature>
<dbReference type="GO" id="GO:0016887">
    <property type="term" value="F:ATP hydrolysis activity"/>
    <property type="evidence" value="ECO:0007669"/>
    <property type="project" value="InterPro"/>
</dbReference>
<evidence type="ECO:0000256" key="2">
    <source>
        <dbReference type="SAM" id="MobiDB-lite"/>
    </source>
</evidence>
<feature type="compositionally biased region" description="Basic and acidic residues" evidence="2">
    <location>
        <begin position="108"/>
        <end position="121"/>
    </location>
</feature>
<dbReference type="GO" id="GO:0005737">
    <property type="term" value="C:cytoplasm"/>
    <property type="evidence" value="ECO:0007669"/>
    <property type="project" value="UniProtKB-ARBA"/>
</dbReference>
<evidence type="ECO:0000256" key="1">
    <source>
        <dbReference type="ARBA" id="ARBA00006235"/>
    </source>
</evidence>
<dbReference type="EMBL" id="JAIWYP010000009">
    <property type="protein sequence ID" value="KAH3778076.1"/>
    <property type="molecule type" value="Genomic_DNA"/>
</dbReference>
<proteinExistence type="inferred from homology"/>
<name>A0A9D4EG96_DREPO</name>
<evidence type="ECO:0000313" key="3">
    <source>
        <dbReference type="EMBL" id="KAH3778076.1"/>
    </source>
</evidence>
<dbReference type="AlphaFoldDB" id="A0A9D4EG96"/>
<reference evidence="3" key="2">
    <citation type="submission" date="2020-11" db="EMBL/GenBank/DDBJ databases">
        <authorList>
            <person name="McCartney M.A."/>
            <person name="Auch B."/>
            <person name="Kono T."/>
            <person name="Mallez S."/>
            <person name="Becker A."/>
            <person name="Gohl D.M."/>
            <person name="Silverstein K.A.T."/>
            <person name="Koren S."/>
            <person name="Bechman K.B."/>
            <person name="Herman A."/>
            <person name="Abrahante J.E."/>
            <person name="Garbe J."/>
        </authorList>
    </citation>
    <scope>NUCLEOTIDE SEQUENCE</scope>
    <source>
        <strain evidence="3">Duluth1</strain>
        <tissue evidence="3">Whole animal</tissue>
    </source>
</reference>
<accession>A0A9D4EG96</accession>
<evidence type="ECO:0000313" key="4">
    <source>
        <dbReference type="Proteomes" id="UP000828390"/>
    </source>
</evidence>
<gene>
    <name evidence="3" type="ORF">DPMN_179529</name>
</gene>
<organism evidence="3 4">
    <name type="scientific">Dreissena polymorpha</name>
    <name type="common">Zebra mussel</name>
    <name type="synonym">Mytilus polymorpha</name>
    <dbReference type="NCBI Taxonomy" id="45954"/>
    <lineage>
        <taxon>Eukaryota</taxon>
        <taxon>Metazoa</taxon>
        <taxon>Spiralia</taxon>
        <taxon>Lophotrochozoa</taxon>
        <taxon>Mollusca</taxon>
        <taxon>Bivalvia</taxon>
        <taxon>Autobranchia</taxon>
        <taxon>Heteroconchia</taxon>
        <taxon>Euheterodonta</taxon>
        <taxon>Imparidentia</taxon>
        <taxon>Neoheterodontei</taxon>
        <taxon>Myida</taxon>
        <taxon>Dreissenoidea</taxon>
        <taxon>Dreissenidae</taxon>
        <taxon>Dreissena</taxon>
    </lineage>
</organism>
<dbReference type="InterPro" id="IPR010448">
    <property type="entry name" value="Torsin"/>
</dbReference>
<dbReference type="Proteomes" id="UP000828390">
    <property type="component" value="Unassembled WGS sequence"/>
</dbReference>
<dbReference type="InterPro" id="IPR027417">
    <property type="entry name" value="P-loop_NTPase"/>
</dbReference>
<dbReference type="GO" id="GO:0012505">
    <property type="term" value="C:endomembrane system"/>
    <property type="evidence" value="ECO:0007669"/>
    <property type="project" value="UniProtKB-ARBA"/>
</dbReference>
<dbReference type="Gene3D" id="3.40.50.300">
    <property type="entry name" value="P-loop containing nucleotide triphosphate hydrolases"/>
    <property type="match status" value="1"/>
</dbReference>
<dbReference type="PANTHER" id="PTHR10760:SF2">
    <property type="entry name" value="LD13476P-RELATED"/>
    <property type="match status" value="1"/>
</dbReference>
<dbReference type="PANTHER" id="PTHR10760">
    <property type="entry name" value="TORSIN"/>
    <property type="match status" value="1"/>
</dbReference>
<feature type="compositionally biased region" description="Low complexity" evidence="2">
    <location>
        <begin position="210"/>
        <end position="221"/>
    </location>
</feature>
<dbReference type="GO" id="GO:0005524">
    <property type="term" value="F:ATP binding"/>
    <property type="evidence" value="ECO:0007669"/>
    <property type="project" value="InterPro"/>
</dbReference>
<dbReference type="OrthoDB" id="19623at2759"/>
<keyword evidence="4" id="KW-1185">Reference proteome</keyword>
<dbReference type="SUPFAM" id="SSF52540">
    <property type="entry name" value="P-loop containing nucleoside triphosphate hydrolases"/>
    <property type="match status" value="1"/>
</dbReference>
<sequence length="542" mass="60137">MDQEEAMELSGESNLVSNLHNFSFDVSWSTGAREVSPPIERRRFTTVLSPARFVPHVGSHVAGPRVVLQERPLNCSTPTVKVSQKGCYGSQPSPVVMASADFSPMEVDKENSYVSEREPGTKLRKRHSDFGVSYSSAKSESPERGKPRRSMLVIPEQGAPYREPAPTGPPASSTSPLEDSVFHGDQGNIRKLNPSKPQTVKSRPTKLSRSHASTSSLSSSFLEGNKRSSTLALLMAILLISAGLAAYYYSNLESCEIFDMDLVKLRHKLEDNVFGQHIAVKTILDTLETFKHEVNTGRGQQSLVMSFHGWTGIGKNYVSRFIAEAFFHSKVSLFIAPLHFVRLTDNLEGKDTLKKWIIGNITYCGVSVLIFDEIDKAAPSHLQAILEVLVNLRSNVGAPADVSKQHSSPKSSSVPVFLFLSNSKASQINSYLFSQMVLERQRDLIRKAEFDDIFEGSHAEWFNEFRSAGLIDSYVPFLPLAEGHVKQCIERDFIAKGRDPTHELVTSVMEELSFFEMGGKHGQISLTGCKRVSDKVDLHLED</sequence>